<name>A0A4Q7P0D2_9FLAO</name>
<gene>
    <name evidence="1" type="ORF">EV197_1819</name>
</gene>
<dbReference type="Gene3D" id="3.30.110.190">
    <property type="match status" value="1"/>
</dbReference>
<protein>
    <submittedName>
        <fullName evidence="1">Uncharacterized protein DUF4393</fullName>
    </submittedName>
</protein>
<dbReference type="Pfam" id="PF14337">
    <property type="entry name" value="Abi_alpha"/>
    <property type="match status" value="1"/>
</dbReference>
<dbReference type="Proteomes" id="UP000292262">
    <property type="component" value="Unassembled WGS sequence"/>
</dbReference>
<comment type="caution">
    <text evidence="1">The sequence shown here is derived from an EMBL/GenBank/DDBJ whole genome shotgun (WGS) entry which is preliminary data.</text>
</comment>
<dbReference type="InterPro" id="IPR025506">
    <property type="entry name" value="Abi_alpha"/>
</dbReference>
<dbReference type="OrthoDB" id="1347735at2"/>
<keyword evidence="2" id="KW-1185">Reference proteome</keyword>
<evidence type="ECO:0000313" key="1">
    <source>
        <dbReference type="EMBL" id="RZS93243.1"/>
    </source>
</evidence>
<sequence length="269" mass="30687">MEAGKELIGLVKDVPQVLTSIYQDLAQPGVKKVGTALETVLEFSTSILLPVKLLNEKFKLNFEKRLNDYKEKLDTIPEEDICEVNPQIGTPIIDKLSYTTNDEIADLFTSLLTKASSSKTVNLAHPSFIQLIERLSVDEARIIKHLLNKDFIPCISLRAHMKEGNRGFMEILKNGTSLQTELELLFPQNISTYLDNLTSMGVLDISHQLHKMDENIYNNLYEQYEFEKVNESYTKTGAFSKVEKKKSYYQITDFGKSFIKACSFEKIKN</sequence>
<proteinExistence type="predicted"/>
<organism evidence="1 2">
    <name type="scientific">Aquimarina brevivitae</name>
    <dbReference type="NCBI Taxonomy" id="323412"/>
    <lineage>
        <taxon>Bacteria</taxon>
        <taxon>Pseudomonadati</taxon>
        <taxon>Bacteroidota</taxon>
        <taxon>Flavobacteriia</taxon>
        <taxon>Flavobacteriales</taxon>
        <taxon>Flavobacteriaceae</taxon>
        <taxon>Aquimarina</taxon>
    </lineage>
</organism>
<accession>A0A4Q7P0D2</accession>
<dbReference type="AlphaFoldDB" id="A0A4Q7P0D2"/>
<evidence type="ECO:0000313" key="2">
    <source>
        <dbReference type="Proteomes" id="UP000292262"/>
    </source>
</evidence>
<dbReference type="RefSeq" id="WP_130286384.1">
    <property type="nucleotide sequence ID" value="NZ_SGXE01000002.1"/>
</dbReference>
<reference evidence="1 2" key="1">
    <citation type="submission" date="2019-02" db="EMBL/GenBank/DDBJ databases">
        <title>Genomic Encyclopedia of Type Strains, Phase IV (KMG-IV): sequencing the most valuable type-strain genomes for metagenomic binning, comparative biology and taxonomic classification.</title>
        <authorList>
            <person name="Goeker M."/>
        </authorList>
    </citation>
    <scope>NUCLEOTIDE SEQUENCE [LARGE SCALE GENOMIC DNA]</scope>
    <source>
        <strain evidence="1 2">DSM 17196</strain>
    </source>
</reference>
<dbReference type="EMBL" id="SGXE01000002">
    <property type="protein sequence ID" value="RZS93243.1"/>
    <property type="molecule type" value="Genomic_DNA"/>
</dbReference>